<comment type="similarity">
    <text evidence="1">Belongs to the UPF0111 family.</text>
</comment>
<dbReference type="RefSeq" id="WP_069111551.1">
    <property type="nucleotide sequence ID" value="NZ_FNUC01000001.1"/>
</dbReference>
<dbReference type="Gene3D" id="1.20.58.220">
    <property type="entry name" value="Phosphate transport system protein phou homolog 2, domain 2"/>
    <property type="match status" value="1"/>
</dbReference>
<dbReference type="PANTHER" id="PTHR37298">
    <property type="entry name" value="UPF0111 PROTEIN YKAA"/>
    <property type="match status" value="1"/>
</dbReference>
<sequence>MKAARLRPRWPRRFRGGRQHMSEALSGQVHAARDGAALARAMVNKKVSPAQARERIADIEHRGDEMRAVLVDRLSRTLVAPLDREDLFRLSRSIDDVLDTIREFLREADLYQIQRRKTYRPFLDHVVAAVDSLDEAVGTLWSAPHDVPLKALDAKKAARSISREYQQEFARIVDGDVSTEALKHRELIKRLDGVGARISEAADVLTDGALKRGY</sequence>
<dbReference type="PANTHER" id="PTHR37298:SF1">
    <property type="entry name" value="UPF0111 PROTEIN YKAA"/>
    <property type="match status" value="1"/>
</dbReference>
<accession>A0A1H5CR85</accession>
<evidence type="ECO:0000256" key="1">
    <source>
        <dbReference type="ARBA" id="ARBA00008591"/>
    </source>
</evidence>
<evidence type="ECO:0000313" key="3">
    <source>
        <dbReference type="Proteomes" id="UP000181980"/>
    </source>
</evidence>
<dbReference type="STRING" id="561176.SAMN04488561_0273"/>
<evidence type="ECO:0000313" key="2">
    <source>
        <dbReference type="EMBL" id="SED69085.1"/>
    </source>
</evidence>
<dbReference type="InterPro" id="IPR018445">
    <property type="entry name" value="Put_Phosphate_transp_reg"/>
</dbReference>
<keyword evidence="3" id="KW-1185">Reference proteome</keyword>
<organism evidence="2 3">
    <name type="scientific">Jiangella alba</name>
    <dbReference type="NCBI Taxonomy" id="561176"/>
    <lineage>
        <taxon>Bacteria</taxon>
        <taxon>Bacillati</taxon>
        <taxon>Actinomycetota</taxon>
        <taxon>Actinomycetes</taxon>
        <taxon>Jiangellales</taxon>
        <taxon>Jiangellaceae</taxon>
        <taxon>Jiangella</taxon>
    </lineage>
</organism>
<dbReference type="EMBL" id="FNUC01000001">
    <property type="protein sequence ID" value="SED69085.1"/>
    <property type="molecule type" value="Genomic_DNA"/>
</dbReference>
<reference evidence="3" key="1">
    <citation type="submission" date="2016-10" db="EMBL/GenBank/DDBJ databases">
        <authorList>
            <person name="Varghese N."/>
            <person name="Submissions S."/>
        </authorList>
    </citation>
    <scope>NUCLEOTIDE SEQUENCE [LARGE SCALE GENOMIC DNA]</scope>
    <source>
        <strain evidence="3">DSM 45237</strain>
    </source>
</reference>
<dbReference type="InterPro" id="IPR052912">
    <property type="entry name" value="UPF0111_domain"/>
</dbReference>
<protein>
    <recommendedName>
        <fullName evidence="4">DUF47 family protein</fullName>
    </recommendedName>
</protein>
<name>A0A1H5CR85_9ACTN</name>
<dbReference type="Pfam" id="PF01865">
    <property type="entry name" value="PhoU_div"/>
    <property type="match status" value="1"/>
</dbReference>
<dbReference type="AlphaFoldDB" id="A0A1H5CR85"/>
<evidence type="ECO:0008006" key="4">
    <source>
        <dbReference type="Google" id="ProtNLM"/>
    </source>
</evidence>
<proteinExistence type="inferred from homology"/>
<dbReference type="Proteomes" id="UP000181980">
    <property type="component" value="Unassembled WGS sequence"/>
</dbReference>
<dbReference type="InterPro" id="IPR038078">
    <property type="entry name" value="PhoU-like_sf"/>
</dbReference>
<gene>
    <name evidence="2" type="ORF">SAMN04488561_0273</name>
</gene>